<evidence type="ECO:0008006" key="3">
    <source>
        <dbReference type="Google" id="ProtNLM"/>
    </source>
</evidence>
<dbReference type="InterPro" id="IPR014419">
    <property type="entry name" value="HutZ"/>
</dbReference>
<name>A0A1S6HT21_9GAMM</name>
<accession>A0A1S6HT21</accession>
<proteinExistence type="predicted"/>
<dbReference type="Gene3D" id="2.30.110.10">
    <property type="entry name" value="Electron Transport, Fmn-binding Protein, Chain A"/>
    <property type="match status" value="1"/>
</dbReference>
<evidence type="ECO:0000313" key="2">
    <source>
        <dbReference type="Proteomes" id="UP000189545"/>
    </source>
</evidence>
<organism evidence="1 2">
    <name type="scientific">Shewanella psychrophila</name>
    <dbReference type="NCBI Taxonomy" id="225848"/>
    <lineage>
        <taxon>Bacteria</taxon>
        <taxon>Pseudomonadati</taxon>
        <taxon>Pseudomonadota</taxon>
        <taxon>Gammaproteobacteria</taxon>
        <taxon>Alteromonadales</taxon>
        <taxon>Shewanellaceae</taxon>
        <taxon>Shewanella</taxon>
    </lineage>
</organism>
<protein>
    <recommendedName>
        <fullName evidence="3">Heme iron utilization protein</fullName>
    </recommendedName>
</protein>
<keyword evidence="2" id="KW-1185">Reference proteome</keyword>
<dbReference type="AlphaFoldDB" id="A0A1S6HT21"/>
<dbReference type="SUPFAM" id="SSF50475">
    <property type="entry name" value="FMN-binding split barrel"/>
    <property type="match status" value="1"/>
</dbReference>
<sequence>MSDIKSDIEGLMKSAAEITSSIFDHETHQPFICTHPTFYHEGHFYILSTKIAKQTKYYESGSDLSVIVVGECTVKQNLFSRKRVTILCKPKVLEKEDGLRWLFEKHLGTFASGLMDVTDFKVFALKPIGGLYFRGFGRAFEFTSDSVDVIHLKEPHKPKSGNTMAKILKNSLSKV</sequence>
<dbReference type="PIRSF" id="PIRSF004633">
    <property type="entry name" value="UCP_PLP_oxd"/>
    <property type="match status" value="1"/>
</dbReference>
<dbReference type="InterPro" id="IPR012349">
    <property type="entry name" value="Split_barrel_FMN-bd"/>
</dbReference>
<dbReference type="RefSeq" id="WP_237157865.1">
    <property type="nucleotide sequence ID" value="NZ_CP014782.1"/>
</dbReference>
<reference evidence="1 2" key="1">
    <citation type="submission" date="2016-03" db="EMBL/GenBank/DDBJ databases">
        <title>Complete genome sequence of Shewanella psychrophila WP2, a deep sea bacterium isolated from west Pacific sediment.</title>
        <authorList>
            <person name="Xu G."/>
            <person name="Jian H."/>
        </authorList>
    </citation>
    <scope>NUCLEOTIDE SEQUENCE [LARGE SCALE GENOMIC DNA]</scope>
    <source>
        <strain evidence="1 2">WP2</strain>
    </source>
</reference>
<dbReference type="EMBL" id="CP014782">
    <property type="protein sequence ID" value="AQS38649.1"/>
    <property type="molecule type" value="Genomic_DNA"/>
</dbReference>
<gene>
    <name evidence="1" type="ORF">Sps_03522</name>
</gene>
<dbReference type="KEGG" id="spsw:Sps_03522"/>
<dbReference type="STRING" id="225848.Sps_03522"/>
<dbReference type="Proteomes" id="UP000189545">
    <property type="component" value="Chromosome"/>
</dbReference>
<evidence type="ECO:0000313" key="1">
    <source>
        <dbReference type="EMBL" id="AQS38649.1"/>
    </source>
</evidence>